<keyword evidence="1" id="KW-1133">Transmembrane helix</keyword>
<dbReference type="Pfam" id="PF08905">
    <property type="entry name" value="DUF1850"/>
    <property type="match status" value="1"/>
</dbReference>
<gene>
    <name evidence="2" type="ORF">DS745_12570</name>
</gene>
<reference evidence="2 3" key="1">
    <citation type="journal article" date="2019" name="Int. J. Syst. Evol. Microbiol.">
        <title>Anaerobacillus alkaliphilus sp. nov., a novel alkaliphilic and moderately halophilic bacterium.</title>
        <authorList>
            <person name="Borsodi A.K."/>
            <person name="Aszalos J.M."/>
            <person name="Bihari P."/>
            <person name="Nagy I."/>
            <person name="Schumann P."/>
            <person name="Sproer C."/>
            <person name="Kovacs A.L."/>
            <person name="Boka K."/>
            <person name="Dobosy P."/>
            <person name="Ovari M."/>
            <person name="Szili-Kovacs T."/>
            <person name="Toth E."/>
        </authorList>
    </citation>
    <scope>NUCLEOTIDE SEQUENCE [LARGE SCALE GENOMIC DNA]</scope>
    <source>
        <strain evidence="2 3">B16-10</strain>
    </source>
</reference>
<sequence>MLVVRILLLGRLWMVCQLSFTQEQNVILMKQSKIGERALQVCNVLFKQKKLVFGLLFICLCLFLVLLPRNHEVLVIEEAKTGNILWAHEISRDEWFHHQYIHSVEKSLVIEKFKLGYSGTIFAMESWTRSFGAGLPYELKGDLEMKDGFYILKNIYDPIDVLHMQPSHLQMHTFHFRETEIVLSEPPFSRTHIKFYVKNMSWPEFMLVKRKKGAV</sequence>
<accession>A0A4Q0VV04</accession>
<proteinExistence type="predicted"/>
<dbReference type="AlphaFoldDB" id="A0A4Q0VV04"/>
<evidence type="ECO:0000313" key="3">
    <source>
        <dbReference type="Proteomes" id="UP000290649"/>
    </source>
</evidence>
<organism evidence="2 3">
    <name type="scientific">Anaerobacillus alkaliphilus</name>
    <dbReference type="NCBI Taxonomy" id="1548597"/>
    <lineage>
        <taxon>Bacteria</taxon>
        <taxon>Bacillati</taxon>
        <taxon>Bacillota</taxon>
        <taxon>Bacilli</taxon>
        <taxon>Bacillales</taxon>
        <taxon>Bacillaceae</taxon>
        <taxon>Anaerobacillus</taxon>
    </lineage>
</organism>
<dbReference type="Proteomes" id="UP000290649">
    <property type="component" value="Unassembled WGS sequence"/>
</dbReference>
<name>A0A4Q0VV04_9BACI</name>
<evidence type="ECO:0000313" key="2">
    <source>
        <dbReference type="EMBL" id="RXJ00358.1"/>
    </source>
</evidence>
<comment type="caution">
    <text evidence="2">The sequence shown here is derived from an EMBL/GenBank/DDBJ whole genome shotgun (WGS) entry which is preliminary data.</text>
</comment>
<feature type="transmembrane region" description="Helical" evidence="1">
    <location>
        <begin position="51"/>
        <end position="67"/>
    </location>
</feature>
<keyword evidence="3" id="KW-1185">Reference proteome</keyword>
<dbReference type="InterPro" id="IPR015001">
    <property type="entry name" value="DUF1850"/>
</dbReference>
<keyword evidence="1" id="KW-0472">Membrane</keyword>
<protein>
    <submittedName>
        <fullName evidence="2">DUF1850 domain-containing protein</fullName>
    </submittedName>
</protein>
<evidence type="ECO:0000256" key="1">
    <source>
        <dbReference type="SAM" id="Phobius"/>
    </source>
</evidence>
<dbReference type="EMBL" id="QOUX01000039">
    <property type="protein sequence ID" value="RXJ00358.1"/>
    <property type="molecule type" value="Genomic_DNA"/>
</dbReference>
<dbReference type="OrthoDB" id="4304at2"/>
<keyword evidence="1" id="KW-0812">Transmembrane</keyword>